<protein>
    <recommendedName>
        <fullName evidence="5">G protein-coupled receptor</fullName>
    </recommendedName>
</protein>
<sequence length="250" mass="28534">MIHDNLAKIFEIEPFGDIGAWTFVFLMNFRFIVQIYLFFLISILHLLAIFAPTKYRRFDTPTTVIAMAIPVGLALVQDTIYSTVCNCLYYDVEKQDFTVHLINLDFQFAYDIFDKALKVSMISLLIGTDIALVSKLYRIDGLGAARRRAVRTTDSSLATVATVERQDSTIAWTNGLPPASTPAQRPVHRVRIDKRLALGFFYITLAYTYVGFYYKLSHLIPTNIREGFALFQACLEISKCTVYVFIVTYK</sequence>
<dbReference type="SUPFAM" id="SSF81321">
    <property type="entry name" value="Family A G protein-coupled receptor-like"/>
    <property type="match status" value="1"/>
</dbReference>
<accession>A0AA36GCZ8</accession>
<evidence type="ECO:0000313" key="3">
    <source>
        <dbReference type="EMBL" id="CAJ0587738.1"/>
    </source>
</evidence>
<comment type="caution">
    <text evidence="3">The sequence shown here is derived from an EMBL/GenBank/DDBJ whole genome shotgun (WGS) entry which is preliminary data.</text>
</comment>
<keyword evidence="4" id="KW-1185">Reference proteome</keyword>
<organism evidence="3 4">
    <name type="scientific">Mesorhabditis spiculigera</name>
    <dbReference type="NCBI Taxonomy" id="96644"/>
    <lineage>
        <taxon>Eukaryota</taxon>
        <taxon>Metazoa</taxon>
        <taxon>Ecdysozoa</taxon>
        <taxon>Nematoda</taxon>
        <taxon>Chromadorea</taxon>
        <taxon>Rhabditida</taxon>
        <taxon>Rhabditina</taxon>
        <taxon>Rhabditomorpha</taxon>
        <taxon>Rhabditoidea</taxon>
        <taxon>Rhabditidae</taxon>
        <taxon>Mesorhabditinae</taxon>
        <taxon>Mesorhabditis</taxon>
    </lineage>
</organism>
<dbReference type="AlphaFoldDB" id="A0AA36GCZ8"/>
<evidence type="ECO:0000313" key="4">
    <source>
        <dbReference type="Proteomes" id="UP001177023"/>
    </source>
</evidence>
<reference evidence="3" key="1">
    <citation type="submission" date="2023-06" db="EMBL/GenBank/DDBJ databases">
        <authorList>
            <person name="Delattre M."/>
        </authorList>
    </citation>
    <scope>NUCLEOTIDE SEQUENCE</scope>
    <source>
        <strain evidence="3">AF72</strain>
    </source>
</reference>
<feature type="non-terminal residue" evidence="3">
    <location>
        <position position="250"/>
    </location>
</feature>
<evidence type="ECO:0000313" key="2">
    <source>
        <dbReference type="EMBL" id="CAJ0566502.1"/>
    </source>
</evidence>
<evidence type="ECO:0000256" key="1">
    <source>
        <dbReference type="SAM" id="Phobius"/>
    </source>
</evidence>
<feature type="transmembrane region" description="Helical" evidence="1">
    <location>
        <begin position="228"/>
        <end position="249"/>
    </location>
</feature>
<dbReference type="EMBL" id="CATQJA010001262">
    <property type="protein sequence ID" value="CAJ0566502.1"/>
    <property type="molecule type" value="Genomic_DNA"/>
</dbReference>
<dbReference type="EMBL" id="CATQJA010002710">
    <property type="protein sequence ID" value="CAJ0587738.1"/>
    <property type="molecule type" value="Genomic_DNA"/>
</dbReference>
<name>A0AA36GCZ8_9BILA</name>
<gene>
    <name evidence="3" type="ORF">MSPICULIGERA_LOCUS25693</name>
    <name evidence="2" type="ORF">MSPICULIGERA_LOCUS5101</name>
</gene>
<proteinExistence type="predicted"/>
<keyword evidence="1" id="KW-1133">Transmembrane helix</keyword>
<keyword evidence="1" id="KW-0472">Membrane</keyword>
<dbReference type="Gene3D" id="1.20.1070.10">
    <property type="entry name" value="Rhodopsin 7-helix transmembrane proteins"/>
    <property type="match status" value="1"/>
</dbReference>
<feature type="transmembrane region" description="Helical" evidence="1">
    <location>
        <begin position="31"/>
        <end position="51"/>
    </location>
</feature>
<dbReference type="Proteomes" id="UP001177023">
    <property type="component" value="Unassembled WGS sequence"/>
</dbReference>
<evidence type="ECO:0008006" key="5">
    <source>
        <dbReference type="Google" id="ProtNLM"/>
    </source>
</evidence>
<keyword evidence="1" id="KW-0812">Transmembrane</keyword>
<feature type="transmembrane region" description="Helical" evidence="1">
    <location>
        <begin position="196"/>
        <end position="216"/>
    </location>
</feature>